<feature type="transmembrane region" description="Helical" evidence="2">
    <location>
        <begin position="107"/>
        <end position="128"/>
    </location>
</feature>
<feature type="compositionally biased region" description="Basic and acidic residues" evidence="1">
    <location>
        <begin position="568"/>
        <end position="577"/>
    </location>
</feature>
<evidence type="ECO:0000256" key="2">
    <source>
        <dbReference type="SAM" id="Phobius"/>
    </source>
</evidence>
<evidence type="ECO:0000256" key="1">
    <source>
        <dbReference type="SAM" id="MobiDB-lite"/>
    </source>
</evidence>
<dbReference type="EMBL" id="CAAKMV010000088">
    <property type="protein sequence ID" value="VIO54302.1"/>
    <property type="molecule type" value="Genomic_DNA"/>
</dbReference>
<name>A0A4E9E5V4_GIBZA</name>
<dbReference type="PANTHER" id="PTHR35041:SF6">
    <property type="entry name" value="FORMYLMETHIONINE DEFORMYLASE-LIKE PROTEIN-RELATED"/>
    <property type="match status" value="1"/>
</dbReference>
<sequence>MASRQLTPALMAGSFLLGLSFALAHHFYYLHLDEIIVESQSQQQWHLRAGTGLAFLVRAFLSAAVGIAYTQILWRTLRSKSITIGGVNSLFGVMNNPWAFIGWELWTAAPLLAVVAIIAWALPLVAIITPATLTVTVSSQPNITSLHAPISTPDYANVDTFGSWTGRLLVHSTYVSRLLLSVASLGSILTIPPPFPNSSYALDFHGPTLSCHNTKNQAFSRQVREILENSKNQDADTTIVFVGFVPNHGRGNGSSSGVNEYALTGLKYALNESVATTFRLDYTETGPAKFYVALRDETNSNPNVYETMKTIECELYNSSFATNFSFDNGQQNISYTSKKLNPVAFPSDFRSIAMFGSDHWTTKGAYLSLMNAMGQLVLGTVINFGSSNTTNAIQTLIRSSSLMDTKEMYGFKKGRPESMNGNISMSDALEDLFTNLTISLFSHPRFLQNSSAASRVPVTYSSAQNEFSYEPRNLLVAYGVGLFLAWAIVIIGLLCIKSASASYGSSFSTILRTTRNPEIDKIIPVAETTGAEPLSKNLNNVRLVLRRQGGGPESGDDEKATFFTVDSKSQEMERDQTNDPAESLLQQDKPMINTSASVESSIVYAEPLRERDGDLSLGIFNYRQDRRGD</sequence>
<feature type="transmembrane region" description="Helical" evidence="2">
    <location>
        <begin position="82"/>
        <end position="101"/>
    </location>
</feature>
<keyword evidence="2" id="KW-0812">Transmembrane</keyword>
<protein>
    <submittedName>
        <fullName evidence="3">Uncharacterized protein</fullName>
    </submittedName>
</protein>
<organism evidence="3">
    <name type="scientific">Gibberella zeae</name>
    <name type="common">Wheat head blight fungus</name>
    <name type="synonym">Fusarium graminearum</name>
    <dbReference type="NCBI Taxonomy" id="5518"/>
    <lineage>
        <taxon>Eukaryota</taxon>
        <taxon>Fungi</taxon>
        <taxon>Dikarya</taxon>
        <taxon>Ascomycota</taxon>
        <taxon>Pezizomycotina</taxon>
        <taxon>Sordariomycetes</taxon>
        <taxon>Hypocreomycetidae</taxon>
        <taxon>Hypocreales</taxon>
        <taxon>Nectriaceae</taxon>
        <taxon>Fusarium</taxon>
    </lineage>
</organism>
<keyword evidence="2" id="KW-0472">Membrane</keyword>
<dbReference type="PANTHER" id="PTHR35041">
    <property type="entry name" value="MEDIATOR OF RNA POLYMERASE II TRANSCRIPTION SUBUNIT 1"/>
    <property type="match status" value="1"/>
</dbReference>
<keyword evidence="2" id="KW-1133">Transmembrane helix</keyword>
<feature type="transmembrane region" description="Helical" evidence="2">
    <location>
        <begin position="48"/>
        <end position="70"/>
    </location>
</feature>
<feature type="transmembrane region" description="Helical" evidence="2">
    <location>
        <begin position="475"/>
        <end position="496"/>
    </location>
</feature>
<gene>
    <name evidence="3" type="ORF">FUG_LOCUS114847</name>
</gene>
<feature type="compositionally biased region" description="Polar residues" evidence="1">
    <location>
        <begin position="578"/>
        <end position="592"/>
    </location>
</feature>
<evidence type="ECO:0000313" key="3">
    <source>
        <dbReference type="EMBL" id="VIO54302.1"/>
    </source>
</evidence>
<feature type="region of interest" description="Disordered" evidence="1">
    <location>
        <begin position="567"/>
        <end position="592"/>
    </location>
</feature>
<reference evidence="3" key="1">
    <citation type="submission" date="2019-04" db="EMBL/GenBank/DDBJ databases">
        <authorList>
            <person name="Melise S."/>
            <person name="Noan J."/>
            <person name="Okalmin O."/>
        </authorList>
    </citation>
    <scope>NUCLEOTIDE SEQUENCE</scope>
    <source>
        <strain evidence="3">FN9</strain>
    </source>
</reference>
<proteinExistence type="predicted"/>
<accession>A0A4E9E5V4</accession>
<dbReference type="AlphaFoldDB" id="A0A4E9E5V4"/>